<sequence length="591" mass="65620">MTGTIVKTDLLIVGAGPAGASLACFLSSHGLRGIMISAAPGTAETPRAHITNMAALECLRDIGLDKDCIAAASHGDNMQHTIWCHSMAGPEYARTYSWGHDPCRKGDYETASPCSHVDIPQTDLEPILVRRATHGGWSVRFNTTLLKLSRPADDETICQVQDNLTGQVYRIQSRFVFGCDGARSQVVREIAIPLIKKPGQGLAVNVLVKADMSHLVKHRKGNLHWVFRPEKEYPPWGWMTCLRMVKPWTEWMFIFLPHPSEDMTGPAMNATEEEYIAKVKEIIGDDSVVPEILNVSKWWINEIVAEYYSDGNIFCLGDAVHRHPPFNGLGSNTCIQDAFNLAWKIAYAVSGKAGPALLKTYSVERQPVGVDVITRANEGLRDHSPWMKAMGMLEPNLQDRLAIQAEFNDQGEKGRQRRRDFTQAIKRTVKEFHGLGVEMNQLYSSSAICREEDSPSTLVGKCDVERYCVTTLPGSRLPHSWLNSRIPGPKVSTVDLAGHGRFCLFTGPGGQAWKDAAASVSNTLGIPINSYSIGWSQDYEDVYCEWESKRQVEEDGCLLVRPDRFVAWRCSSMIPDCASRLEAVVKSILSL</sequence>
<dbReference type="Pfam" id="PF01494">
    <property type="entry name" value="FAD_binding_3"/>
    <property type="match status" value="1"/>
</dbReference>
<evidence type="ECO:0000256" key="3">
    <source>
        <dbReference type="ARBA" id="ARBA00023002"/>
    </source>
</evidence>
<dbReference type="SUPFAM" id="SSF51905">
    <property type="entry name" value="FAD/NAD(P)-binding domain"/>
    <property type="match status" value="1"/>
</dbReference>
<reference evidence="5 6" key="1">
    <citation type="journal article" date="2016" name="PLoS Pathog.">
        <title>Biosynthesis of antibiotic leucinostatins in bio-control fungus Purpureocillium lilacinum and their inhibition on phytophthora revealed by genome mining.</title>
        <authorList>
            <person name="Wang G."/>
            <person name="Liu Z."/>
            <person name="Lin R."/>
            <person name="Li E."/>
            <person name="Mao Z."/>
            <person name="Ling J."/>
            <person name="Yang Y."/>
            <person name="Yin W.B."/>
            <person name="Xie B."/>
        </authorList>
    </citation>
    <scope>NUCLEOTIDE SEQUENCE [LARGE SCALE GENOMIC DNA]</scope>
    <source>
        <strain evidence="5">170</strain>
    </source>
</reference>
<dbReference type="Pfam" id="PF21274">
    <property type="entry name" value="Rng_hyd_C"/>
    <property type="match status" value="1"/>
</dbReference>
<accession>A0A179FYB6</accession>
<evidence type="ECO:0000256" key="1">
    <source>
        <dbReference type="ARBA" id="ARBA00022630"/>
    </source>
</evidence>
<dbReference type="InterPro" id="IPR002938">
    <property type="entry name" value="FAD-bd"/>
</dbReference>
<dbReference type="KEGG" id="pchm:VFPPC_03105"/>
<dbReference type="PANTHER" id="PTHR43004:SF8">
    <property type="entry name" value="FAD-BINDING DOMAIN-CONTAINING PROTEIN-RELATED"/>
    <property type="match status" value="1"/>
</dbReference>
<dbReference type="PANTHER" id="PTHR43004">
    <property type="entry name" value="TRK SYSTEM POTASSIUM UPTAKE PROTEIN"/>
    <property type="match status" value="1"/>
</dbReference>
<dbReference type="PROSITE" id="PS51257">
    <property type="entry name" value="PROKAR_LIPOPROTEIN"/>
    <property type="match status" value="1"/>
</dbReference>
<keyword evidence="3" id="KW-0560">Oxidoreductase</keyword>
<keyword evidence="2" id="KW-0274">FAD</keyword>
<dbReference type="RefSeq" id="XP_018147203.1">
    <property type="nucleotide sequence ID" value="XM_018282648.1"/>
</dbReference>
<dbReference type="STRING" id="1380566.A0A179FYB6"/>
<protein>
    <submittedName>
        <fullName evidence="5">FAD binding domain-containing protein</fullName>
    </submittedName>
</protein>
<evidence type="ECO:0000313" key="5">
    <source>
        <dbReference type="EMBL" id="OAQ70666.1"/>
    </source>
</evidence>
<evidence type="ECO:0000256" key="2">
    <source>
        <dbReference type="ARBA" id="ARBA00022827"/>
    </source>
</evidence>
<dbReference type="GO" id="GO:0071949">
    <property type="term" value="F:FAD binding"/>
    <property type="evidence" value="ECO:0007669"/>
    <property type="project" value="InterPro"/>
</dbReference>
<keyword evidence="1" id="KW-0285">Flavoprotein</keyword>
<feature type="domain" description="FAD-binding" evidence="4">
    <location>
        <begin position="7"/>
        <end position="375"/>
    </location>
</feature>
<organism evidence="5 6">
    <name type="scientific">Pochonia chlamydosporia 170</name>
    <dbReference type="NCBI Taxonomy" id="1380566"/>
    <lineage>
        <taxon>Eukaryota</taxon>
        <taxon>Fungi</taxon>
        <taxon>Dikarya</taxon>
        <taxon>Ascomycota</taxon>
        <taxon>Pezizomycotina</taxon>
        <taxon>Sordariomycetes</taxon>
        <taxon>Hypocreomycetidae</taxon>
        <taxon>Hypocreales</taxon>
        <taxon>Clavicipitaceae</taxon>
        <taxon>Pochonia</taxon>
    </lineage>
</organism>
<keyword evidence="6" id="KW-1185">Reference proteome</keyword>
<dbReference type="Gene3D" id="3.50.50.60">
    <property type="entry name" value="FAD/NAD(P)-binding domain"/>
    <property type="match status" value="1"/>
</dbReference>
<name>A0A179FYB6_METCM</name>
<dbReference type="InterPro" id="IPR050641">
    <property type="entry name" value="RIFMO-like"/>
</dbReference>
<dbReference type="Gene3D" id="3.30.9.10">
    <property type="entry name" value="D-Amino Acid Oxidase, subunit A, domain 2"/>
    <property type="match status" value="1"/>
</dbReference>
<dbReference type="InterPro" id="IPR036188">
    <property type="entry name" value="FAD/NAD-bd_sf"/>
</dbReference>
<gene>
    <name evidence="5" type="ORF">VFPPC_03105</name>
</gene>
<dbReference type="OrthoDB" id="2690153at2759"/>
<dbReference type="GeneID" id="28846642"/>
<comment type="caution">
    <text evidence="5">The sequence shown here is derived from an EMBL/GenBank/DDBJ whole genome shotgun (WGS) entry which is preliminary data.</text>
</comment>
<proteinExistence type="predicted"/>
<evidence type="ECO:0000259" key="4">
    <source>
        <dbReference type="Pfam" id="PF01494"/>
    </source>
</evidence>
<dbReference type="Gene3D" id="3.40.30.120">
    <property type="match status" value="1"/>
</dbReference>
<evidence type="ECO:0000313" key="6">
    <source>
        <dbReference type="Proteomes" id="UP000078397"/>
    </source>
</evidence>
<dbReference type="Proteomes" id="UP000078397">
    <property type="component" value="Unassembled WGS sequence"/>
</dbReference>
<dbReference type="AlphaFoldDB" id="A0A179FYB6"/>
<dbReference type="PRINTS" id="PR00420">
    <property type="entry name" value="RNGMNOXGNASE"/>
</dbReference>
<dbReference type="GO" id="GO:0016709">
    <property type="term" value="F:oxidoreductase activity, acting on paired donors, with incorporation or reduction of molecular oxygen, NAD(P)H as one donor, and incorporation of one atom of oxygen"/>
    <property type="evidence" value="ECO:0007669"/>
    <property type="project" value="UniProtKB-ARBA"/>
</dbReference>
<dbReference type="EMBL" id="LSBJ02000002">
    <property type="protein sequence ID" value="OAQ70666.1"/>
    <property type="molecule type" value="Genomic_DNA"/>
</dbReference>